<protein>
    <recommendedName>
        <fullName evidence="5">N-acetyltransferase domain-containing protein</fullName>
    </recommendedName>
</protein>
<dbReference type="InterPro" id="IPR016181">
    <property type="entry name" value="Acyl_CoA_acyltransferase"/>
</dbReference>
<dbReference type="GO" id="GO:0016747">
    <property type="term" value="F:acyltransferase activity, transferring groups other than amino-acyl groups"/>
    <property type="evidence" value="ECO:0007669"/>
    <property type="project" value="InterPro"/>
</dbReference>
<proteinExistence type="predicted"/>
<dbReference type="InterPro" id="IPR031165">
    <property type="entry name" value="GNAT_YJDJ"/>
</dbReference>
<name>A0A7Y9RSX7_9ACTN</name>
<dbReference type="SUPFAM" id="SSF55729">
    <property type="entry name" value="Acyl-CoA N-acyltransferases (Nat)"/>
    <property type="match status" value="1"/>
</dbReference>
<evidence type="ECO:0008006" key="5">
    <source>
        <dbReference type="Google" id="ProtNLM"/>
    </source>
</evidence>
<dbReference type="CDD" id="cd04301">
    <property type="entry name" value="NAT_SF"/>
    <property type="match status" value="1"/>
</dbReference>
<dbReference type="AlphaFoldDB" id="A0A7Y9RSX7"/>
<keyword evidence="4" id="KW-1185">Reference proteome</keyword>
<dbReference type="RefSeq" id="WP_179518349.1">
    <property type="nucleotide sequence ID" value="NZ_JACCAC010000001.1"/>
</dbReference>
<dbReference type="InterPro" id="IPR045057">
    <property type="entry name" value="Gcn5-rel_NAT"/>
</dbReference>
<feature type="domain" description="N-acetyltransferase" evidence="2">
    <location>
        <begin position="14"/>
        <end position="104"/>
    </location>
</feature>
<comment type="caution">
    <text evidence="3">The sequence shown here is derived from an EMBL/GenBank/DDBJ whole genome shotgun (WGS) entry which is preliminary data.</text>
</comment>
<dbReference type="Gene3D" id="3.40.630.30">
    <property type="match status" value="1"/>
</dbReference>
<evidence type="ECO:0000313" key="3">
    <source>
        <dbReference type="EMBL" id="NYG56002.1"/>
    </source>
</evidence>
<feature type="domain" description="N-acetyltransferase" evidence="1">
    <location>
        <begin position="1"/>
        <end position="107"/>
    </location>
</feature>
<gene>
    <name evidence="3" type="ORF">BJ989_002306</name>
</gene>
<evidence type="ECO:0000259" key="2">
    <source>
        <dbReference type="PROSITE" id="PS51729"/>
    </source>
</evidence>
<dbReference type="Proteomes" id="UP000544110">
    <property type="component" value="Unassembled WGS sequence"/>
</dbReference>
<dbReference type="PANTHER" id="PTHR31435">
    <property type="entry name" value="PROTEIN NATD1"/>
    <property type="match status" value="1"/>
</dbReference>
<organism evidence="3 4">
    <name type="scientific">Nocardioides perillae</name>
    <dbReference type="NCBI Taxonomy" id="1119534"/>
    <lineage>
        <taxon>Bacteria</taxon>
        <taxon>Bacillati</taxon>
        <taxon>Actinomycetota</taxon>
        <taxon>Actinomycetes</taxon>
        <taxon>Propionibacteriales</taxon>
        <taxon>Nocardioidaceae</taxon>
        <taxon>Nocardioides</taxon>
    </lineage>
</organism>
<dbReference type="PROSITE" id="PS51729">
    <property type="entry name" value="GNAT_YJDJ"/>
    <property type="match status" value="1"/>
</dbReference>
<dbReference type="InterPro" id="IPR000182">
    <property type="entry name" value="GNAT_dom"/>
</dbReference>
<dbReference type="PROSITE" id="PS51186">
    <property type="entry name" value="GNAT"/>
    <property type="match status" value="1"/>
</dbReference>
<sequence length="107" mass="11187">MSAEASTGPGVTVVDAEDASRFEARVGGADGDLAGFAAYELDGHAIVFTHTEVDPAFGGQGVGTALVRGALDTLRERGGLRVVPRCSFVKRFVDEHPDYAELLSPPL</sequence>
<dbReference type="Pfam" id="PF14542">
    <property type="entry name" value="Acetyltransf_CG"/>
    <property type="match status" value="1"/>
</dbReference>
<dbReference type="PANTHER" id="PTHR31435:SF10">
    <property type="entry name" value="BSR4717 PROTEIN"/>
    <property type="match status" value="1"/>
</dbReference>
<evidence type="ECO:0000313" key="4">
    <source>
        <dbReference type="Proteomes" id="UP000544110"/>
    </source>
</evidence>
<dbReference type="EMBL" id="JACCAC010000001">
    <property type="protein sequence ID" value="NYG56002.1"/>
    <property type="molecule type" value="Genomic_DNA"/>
</dbReference>
<accession>A0A7Y9RSX7</accession>
<reference evidence="3 4" key="1">
    <citation type="submission" date="2020-07" db="EMBL/GenBank/DDBJ databases">
        <title>Sequencing the genomes of 1000 actinobacteria strains.</title>
        <authorList>
            <person name="Klenk H.-P."/>
        </authorList>
    </citation>
    <scope>NUCLEOTIDE SEQUENCE [LARGE SCALE GENOMIC DNA]</scope>
    <source>
        <strain evidence="3 4">DSM 24552</strain>
    </source>
</reference>
<evidence type="ECO:0000259" key="1">
    <source>
        <dbReference type="PROSITE" id="PS51186"/>
    </source>
</evidence>